<comment type="subcellular location">
    <subcellularLocation>
        <location evidence="1">Cell membrane</location>
        <topology evidence="1">Single-pass membrane protein</topology>
    </subcellularLocation>
    <subcellularLocation>
        <location evidence="2">Membrane</location>
        <topology evidence="2">Single-pass type I membrane protein</topology>
    </subcellularLocation>
</comment>
<protein>
    <recommendedName>
        <fullName evidence="3">non-specific serine/threonine protein kinase</fullName>
        <ecNumber evidence="3">2.7.11.1</ecNumber>
    </recommendedName>
</protein>
<dbReference type="Gene3D" id="1.10.510.10">
    <property type="entry name" value="Transferase(Phosphotransferase) domain 1"/>
    <property type="match status" value="1"/>
</dbReference>
<evidence type="ECO:0000256" key="7">
    <source>
        <dbReference type="ARBA" id="ARBA00022614"/>
    </source>
</evidence>
<organism evidence="23 24">
    <name type="scientific">Lactuca sativa</name>
    <name type="common">Garden lettuce</name>
    <dbReference type="NCBI Taxonomy" id="4236"/>
    <lineage>
        <taxon>Eukaryota</taxon>
        <taxon>Viridiplantae</taxon>
        <taxon>Streptophyta</taxon>
        <taxon>Embryophyta</taxon>
        <taxon>Tracheophyta</taxon>
        <taxon>Spermatophyta</taxon>
        <taxon>Magnoliopsida</taxon>
        <taxon>eudicotyledons</taxon>
        <taxon>Gunneridae</taxon>
        <taxon>Pentapetalae</taxon>
        <taxon>asterids</taxon>
        <taxon>campanulids</taxon>
        <taxon>Asterales</taxon>
        <taxon>Asteraceae</taxon>
        <taxon>Cichorioideae</taxon>
        <taxon>Cichorieae</taxon>
        <taxon>Lactucinae</taxon>
        <taxon>Lactuca</taxon>
    </lineage>
</organism>
<keyword evidence="9 21" id="KW-0812">Transmembrane</keyword>
<keyword evidence="15 21" id="KW-1133">Transmembrane helix</keyword>
<evidence type="ECO:0000256" key="1">
    <source>
        <dbReference type="ARBA" id="ARBA00004162"/>
    </source>
</evidence>
<dbReference type="Gene3D" id="3.30.200.20">
    <property type="entry name" value="Phosphorylase Kinase, domain 1"/>
    <property type="match status" value="1"/>
</dbReference>
<keyword evidence="17" id="KW-0675">Receptor</keyword>
<keyword evidence="18" id="KW-0325">Glycoprotein</keyword>
<evidence type="ECO:0000313" key="23">
    <source>
        <dbReference type="EMBL" id="KAJ0221723.1"/>
    </source>
</evidence>
<dbReference type="InterPro" id="IPR000719">
    <property type="entry name" value="Prot_kinase_dom"/>
</dbReference>
<keyword evidence="24" id="KW-1185">Reference proteome</keyword>
<evidence type="ECO:0000256" key="8">
    <source>
        <dbReference type="ARBA" id="ARBA00022679"/>
    </source>
</evidence>
<proteinExistence type="predicted"/>
<dbReference type="GO" id="GO:0051707">
    <property type="term" value="P:response to other organism"/>
    <property type="evidence" value="ECO:0007669"/>
    <property type="project" value="UniProtKB-ARBA"/>
</dbReference>
<dbReference type="InterPro" id="IPR032675">
    <property type="entry name" value="LRR_dom_sf"/>
</dbReference>
<evidence type="ECO:0000256" key="4">
    <source>
        <dbReference type="ARBA" id="ARBA00022475"/>
    </source>
</evidence>
<dbReference type="FunFam" id="3.80.10.10:FF:000095">
    <property type="entry name" value="LRR receptor-like serine/threonine-protein kinase GSO1"/>
    <property type="match status" value="1"/>
</dbReference>
<dbReference type="PROSITE" id="PS50011">
    <property type="entry name" value="PROTEIN_KINASE_DOM"/>
    <property type="match status" value="1"/>
</dbReference>
<evidence type="ECO:0000256" key="14">
    <source>
        <dbReference type="ARBA" id="ARBA00022840"/>
    </source>
</evidence>
<evidence type="ECO:0000256" key="3">
    <source>
        <dbReference type="ARBA" id="ARBA00012513"/>
    </source>
</evidence>
<keyword evidence="8" id="KW-0808">Transferase</keyword>
<feature type="domain" description="Protein kinase" evidence="22">
    <location>
        <begin position="572"/>
        <end position="869"/>
    </location>
</feature>
<dbReference type="InterPro" id="IPR003591">
    <property type="entry name" value="Leu-rich_rpt_typical-subtyp"/>
</dbReference>
<keyword evidence="12" id="KW-0547">Nucleotide-binding</keyword>
<dbReference type="PROSITE" id="PS00108">
    <property type="entry name" value="PROTEIN_KINASE_ST"/>
    <property type="match status" value="1"/>
</dbReference>
<comment type="caution">
    <text evidence="23">The sequence shown here is derived from an EMBL/GenBank/DDBJ whole genome shotgun (WGS) entry which is preliminary data.</text>
</comment>
<dbReference type="GO" id="GO:0005524">
    <property type="term" value="F:ATP binding"/>
    <property type="evidence" value="ECO:0007669"/>
    <property type="project" value="UniProtKB-KW"/>
</dbReference>
<evidence type="ECO:0000256" key="11">
    <source>
        <dbReference type="ARBA" id="ARBA00022737"/>
    </source>
</evidence>
<dbReference type="SUPFAM" id="SSF56112">
    <property type="entry name" value="Protein kinase-like (PK-like)"/>
    <property type="match status" value="1"/>
</dbReference>
<evidence type="ECO:0000256" key="5">
    <source>
        <dbReference type="ARBA" id="ARBA00022527"/>
    </source>
</evidence>
<dbReference type="GO" id="GO:0004674">
    <property type="term" value="F:protein serine/threonine kinase activity"/>
    <property type="evidence" value="ECO:0007669"/>
    <property type="project" value="UniProtKB-KW"/>
</dbReference>
<evidence type="ECO:0000256" key="20">
    <source>
        <dbReference type="ARBA" id="ARBA00048679"/>
    </source>
</evidence>
<evidence type="ECO:0000256" key="10">
    <source>
        <dbReference type="ARBA" id="ARBA00022729"/>
    </source>
</evidence>
<dbReference type="AlphaFoldDB" id="A0A9R1WGD8"/>
<dbReference type="SUPFAM" id="SSF52047">
    <property type="entry name" value="RNI-like"/>
    <property type="match status" value="1"/>
</dbReference>
<dbReference type="GO" id="GO:0006952">
    <property type="term" value="P:defense response"/>
    <property type="evidence" value="ECO:0007669"/>
    <property type="project" value="UniProtKB-ARBA"/>
</dbReference>
<keyword evidence="4" id="KW-1003">Cell membrane</keyword>
<dbReference type="Pfam" id="PF00069">
    <property type="entry name" value="Pkinase"/>
    <property type="match status" value="1"/>
</dbReference>
<sequence>MLVQTSYITGGIPPVLGNITSMKLFSASENSFGGSIPNTLGHWKSLTDFYCDDCNLHGTIPHELGRLSRLHFLYLGSNKFNGVIPTNLSRCSNLEDLELSKNKLPDTLGHWKNLTEFYVSACNLSGTIPHSIYNLSLLTNFSFAENQLTGSLPSALGEMLPNLVRLQLRNNQMTGPLPPSISNCSKLRFLEVNYNNFSGKLKIDFAKVKDIYFVSLGNNIYGFGEADDMKFIDTLKNCSRIKVLHLSNCNFQGVLPTSIGNLSDQISILTLDRNDFHGNLPSSIGNLVGLIGFSLTENRFTGKIPSAIGKLQNLQEAYLYNNQFSGPIPDAIGNLSLLTGLWLNSNRFLGNCHHLLELHLDDNKLSGKIPTQLLQLTSLTIILNLSQNNLSGSLPIEFGDLKMLTYLDLSDNNLSGNIPSSIGGCTSLLFLSLKGNTFQSMVPLNNLSGQFPQFLEQLTLLEYVNLSFNDFEGDVPVVGVFANASAFSVFGNSRLCGGLTELGLLKCNTKKHKKRFPLFEIVILISFTLFSILCIVYACKKRKGQVSHSQSLRDKRFMQVSYSQLLKATNGFSQANLISEGGFSSVYKGILNRNDRFVAVKVIHLQNRGAHKSFIAECEAWRSIRHRNILKIITSCSSVDFQGNDFKALVYEFMPNGSLHDWLHSSVSKSRLNLLQRINILIDIASAHDYLHNHCLPTIVHCDLKPSNVLLDDDMVAHVGDFGLAQFPGINSNQKNTSGIRGTIGYAPPEDGVGSEMTSSGDVYSFGILLLEEKGQQTTSLLKVLTFISLCALPLPHSITNVIDDDLLNKLQEDATSKQFTLTNANKIEQCLASIVNIGLSCSVDSPQRTNIANVVHELQHILGKLQNI</sequence>
<keyword evidence="10" id="KW-0732">Signal</keyword>
<gene>
    <name evidence="23" type="ORF">LSAT_V11C200094820</name>
</gene>
<keyword evidence="7" id="KW-0433">Leucine-rich repeat</keyword>
<accession>A0A9R1WGD8</accession>
<name>A0A9R1WGD8_LACSA</name>
<dbReference type="Gene3D" id="3.80.10.10">
    <property type="entry name" value="Ribonuclease Inhibitor"/>
    <property type="match status" value="3"/>
</dbReference>
<dbReference type="Proteomes" id="UP000235145">
    <property type="component" value="Unassembled WGS sequence"/>
</dbReference>
<reference evidence="23 24" key="1">
    <citation type="journal article" date="2017" name="Nat. Commun.">
        <title>Genome assembly with in vitro proximity ligation data and whole-genome triplication in lettuce.</title>
        <authorList>
            <person name="Reyes-Chin-Wo S."/>
            <person name="Wang Z."/>
            <person name="Yang X."/>
            <person name="Kozik A."/>
            <person name="Arikit S."/>
            <person name="Song C."/>
            <person name="Xia L."/>
            <person name="Froenicke L."/>
            <person name="Lavelle D.O."/>
            <person name="Truco M.J."/>
            <person name="Xia R."/>
            <person name="Zhu S."/>
            <person name="Xu C."/>
            <person name="Xu H."/>
            <person name="Xu X."/>
            <person name="Cox K."/>
            <person name="Korf I."/>
            <person name="Meyers B.C."/>
            <person name="Michelmore R.W."/>
        </authorList>
    </citation>
    <scope>NUCLEOTIDE SEQUENCE [LARGE SCALE GENOMIC DNA]</scope>
    <source>
        <strain evidence="24">cv. Salinas</strain>
        <tissue evidence="23">Seedlings</tissue>
    </source>
</reference>
<dbReference type="PANTHER" id="PTHR27008:SF524">
    <property type="entry name" value="PROTEIN KINASE DOMAIN-CONTAINING PROTEIN"/>
    <property type="match status" value="1"/>
</dbReference>
<keyword evidence="16 21" id="KW-0472">Membrane</keyword>
<evidence type="ECO:0000313" key="24">
    <source>
        <dbReference type="Proteomes" id="UP000235145"/>
    </source>
</evidence>
<dbReference type="GO" id="GO:0005886">
    <property type="term" value="C:plasma membrane"/>
    <property type="evidence" value="ECO:0007669"/>
    <property type="project" value="UniProtKB-SubCell"/>
</dbReference>
<evidence type="ECO:0000256" key="21">
    <source>
        <dbReference type="SAM" id="Phobius"/>
    </source>
</evidence>
<dbReference type="FunFam" id="3.80.10.10:FF:000288">
    <property type="entry name" value="LRR receptor-like serine/threonine-protein kinase EFR"/>
    <property type="match status" value="1"/>
</dbReference>
<dbReference type="InterPro" id="IPR001611">
    <property type="entry name" value="Leu-rich_rpt"/>
</dbReference>
<keyword evidence="13" id="KW-0418">Kinase</keyword>
<evidence type="ECO:0000256" key="17">
    <source>
        <dbReference type="ARBA" id="ARBA00023170"/>
    </source>
</evidence>
<keyword evidence="11" id="KW-0677">Repeat</keyword>
<dbReference type="InterPro" id="IPR008271">
    <property type="entry name" value="Ser/Thr_kinase_AS"/>
</dbReference>
<dbReference type="SMART" id="SM00220">
    <property type="entry name" value="S_TKc"/>
    <property type="match status" value="1"/>
</dbReference>
<dbReference type="InterPro" id="IPR011009">
    <property type="entry name" value="Kinase-like_dom_sf"/>
</dbReference>
<evidence type="ECO:0000256" key="2">
    <source>
        <dbReference type="ARBA" id="ARBA00004479"/>
    </source>
</evidence>
<feature type="transmembrane region" description="Helical" evidence="21">
    <location>
        <begin position="516"/>
        <end position="539"/>
    </location>
</feature>
<dbReference type="FunFam" id="3.30.200.20:FF:000432">
    <property type="entry name" value="LRR receptor-like serine/threonine-protein kinase EFR"/>
    <property type="match status" value="1"/>
</dbReference>
<comment type="catalytic activity">
    <reaction evidence="19">
        <text>L-threonyl-[protein] + ATP = O-phospho-L-threonyl-[protein] + ADP + H(+)</text>
        <dbReference type="Rhea" id="RHEA:46608"/>
        <dbReference type="Rhea" id="RHEA-COMP:11060"/>
        <dbReference type="Rhea" id="RHEA-COMP:11605"/>
        <dbReference type="ChEBI" id="CHEBI:15378"/>
        <dbReference type="ChEBI" id="CHEBI:30013"/>
        <dbReference type="ChEBI" id="CHEBI:30616"/>
        <dbReference type="ChEBI" id="CHEBI:61977"/>
        <dbReference type="ChEBI" id="CHEBI:456216"/>
        <dbReference type="EC" id="2.7.11.1"/>
    </reaction>
</comment>
<evidence type="ECO:0000256" key="9">
    <source>
        <dbReference type="ARBA" id="ARBA00022692"/>
    </source>
</evidence>
<dbReference type="FunFam" id="1.10.510.10:FF:000358">
    <property type="entry name" value="Putative leucine-rich repeat receptor-like serine/threonine-protein kinase"/>
    <property type="match status" value="1"/>
</dbReference>
<evidence type="ECO:0000256" key="6">
    <source>
        <dbReference type="ARBA" id="ARBA00022553"/>
    </source>
</evidence>
<keyword evidence="14" id="KW-0067">ATP-binding</keyword>
<comment type="catalytic activity">
    <reaction evidence="20">
        <text>L-seryl-[protein] + ATP = O-phospho-L-seryl-[protein] + ADP + H(+)</text>
        <dbReference type="Rhea" id="RHEA:17989"/>
        <dbReference type="Rhea" id="RHEA-COMP:9863"/>
        <dbReference type="Rhea" id="RHEA-COMP:11604"/>
        <dbReference type="ChEBI" id="CHEBI:15378"/>
        <dbReference type="ChEBI" id="CHEBI:29999"/>
        <dbReference type="ChEBI" id="CHEBI:30616"/>
        <dbReference type="ChEBI" id="CHEBI:83421"/>
        <dbReference type="ChEBI" id="CHEBI:456216"/>
        <dbReference type="EC" id="2.7.11.1"/>
    </reaction>
</comment>
<evidence type="ECO:0000256" key="16">
    <source>
        <dbReference type="ARBA" id="ARBA00023136"/>
    </source>
</evidence>
<evidence type="ECO:0000256" key="15">
    <source>
        <dbReference type="ARBA" id="ARBA00022989"/>
    </source>
</evidence>
<dbReference type="SUPFAM" id="SSF52058">
    <property type="entry name" value="L domain-like"/>
    <property type="match status" value="1"/>
</dbReference>
<dbReference type="Pfam" id="PF00560">
    <property type="entry name" value="LRR_1"/>
    <property type="match status" value="6"/>
</dbReference>
<evidence type="ECO:0000256" key="18">
    <source>
        <dbReference type="ARBA" id="ARBA00023180"/>
    </source>
</evidence>
<evidence type="ECO:0000256" key="13">
    <source>
        <dbReference type="ARBA" id="ARBA00022777"/>
    </source>
</evidence>
<keyword evidence="6" id="KW-0597">Phosphoprotein</keyword>
<dbReference type="PANTHER" id="PTHR27008">
    <property type="entry name" value="OS04G0122200 PROTEIN"/>
    <property type="match status" value="1"/>
</dbReference>
<evidence type="ECO:0000256" key="12">
    <source>
        <dbReference type="ARBA" id="ARBA00022741"/>
    </source>
</evidence>
<keyword evidence="5" id="KW-0723">Serine/threonine-protein kinase</keyword>
<dbReference type="EMBL" id="NBSK02000002">
    <property type="protein sequence ID" value="KAJ0221723.1"/>
    <property type="molecule type" value="Genomic_DNA"/>
</dbReference>
<dbReference type="EC" id="2.7.11.1" evidence="3"/>
<dbReference type="InterPro" id="IPR051809">
    <property type="entry name" value="Plant_receptor-like_S/T_kinase"/>
</dbReference>
<evidence type="ECO:0000259" key="22">
    <source>
        <dbReference type="PROSITE" id="PS50011"/>
    </source>
</evidence>
<evidence type="ECO:0000256" key="19">
    <source>
        <dbReference type="ARBA" id="ARBA00047899"/>
    </source>
</evidence>
<dbReference type="SMART" id="SM00369">
    <property type="entry name" value="LRR_TYP"/>
    <property type="match status" value="4"/>
</dbReference>